<dbReference type="Pfam" id="PF12974">
    <property type="entry name" value="Phosphonate-bd"/>
    <property type="match status" value="1"/>
</dbReference>
<keyword evidence="2" id="KW-1185">Reference proteome</keyword>
<proteinExistence type="predicted"/>
<dbReference type="GO" id="GO:0016301">
    <property type="term" value="F:kinase activity"/>
    <property type="evidence" value="ECO:0007669"/>
    <property type="project" value="UniProtKB-KW"/>
</dbReference>
<name>A0A0F3GUV0_9BACT</name>
<dbReference type="AlphaFoldDB" id="A0A0F3GUV0"/>
<gene>
    <name evidence="1" type="ORF">MBAV_003369</name>
</gene>
<sequence>MLAHKGKEICMSSWQPTMDYLSSHHDLSRGYTFTLVPMSFDDIDGLVRDGLIDFIIVNPSIYVEMEVKYYVSRIATMQNLSFSGKGYTVFGGVIFTRADRS</sequence>
<accession>A0A0F3GUV0</accession>
<keyword evidence="1" id="KW-0808">Transferase</keyword>
<dbReference type="EMBL" id="LACI01001452">
    <property type="protein sequence ID" value="KJU84433.1"/>
    <property type="molecule type" value="Genomic_DNA"/>
</dbReference>
<reference evidence="1 2" key="1">
    <citation type="submission" date="2015-02" db="EMBL/GenBank/DDBJ databases">
        <title>Single-cell genomics of uncultivated deep-branching MTB reveals a conserved set of magnetosome genes.</title>
        <authorList>
            <person name="Kolinko S."/>
            <person name="Richter M."/>
            <person name="Glockner F.O."/>
            <person name="Brachmann A."/>
            <person name="Schuler D."/>
        </authorList>
    </citation>
    <scope>NUCLEOTIDE SEQUENCE [LARGE SCALE GENOMIC DNA]</scope>
    <source>
        <strain evidence="1">TM-1</strain>
    </source>
</reference>
<organism evidence="1 2">
    <name type="scientific">Candidatus Magnetobacterium bavaricum</name>
    <dbReference type="NCBI Taxonomy" id="29290"/>
    <lineage>
        <taxon>Bacteria</taxon>
        <taxon>Pseudomonadati</taxon>
        <taxon>Nitrospirota</taxon>
        <taxon>Thermodesulfovibrionia</taxon>
        <taxon>Thermodesulfovibrionales</taxon>
        <taxon>Candidatus Magnetobacteriaceae</taxon>
        <taxon>Candidatus Magnetobacterium</taxon>
    </lineage>
</organism>
<comment type="caution">
    <text evidence="1">The sequence shown here is derived from an EMBL/GenBank/DDBJ whole genome shotgun (WGS) entry which is preliminary data.</text>
</comment>
<evidence type="ECO:0000313" key="1">
    <source>
        <dbReference type="EMBL" id="KJU84433.1"/>
    </source>
</evidence>
<protein>
    <submittedName>
        <fullName evidence="1">Histidine kinase</fullName>
    </submittedName>
</protein>
<evidence type="ECO:0000313" key="2">
    <source>
        <dbReference type="Proteomes" id="UP000033423"/>
    </source>
</evidence>
<dbReference type="Proteomes" id="UP000033423">
    <property type="component" value="Unassembled WGS sequence"/>
</dbReference>
<keyword evidence="1" id="KW-0418">Kinase</keyword>
<feature type="non-terminal residue" evidence="1">
    <location>
        <position position="101"/>
    </location>
</feature>